<gene>
    <name evidence="2" type="ORF">GFSPODELE1_LOCUS999</name>
</gene>
<sequence>MAHSGATGSEALNCEASLKPGEAQCRGLNHQLLDFPQLHPSPIVSLLLQAFINALEATLLYFILHRSRWRQMISKRSTCKNHLCGVLTSNALHPGPFHDLAFGFFVSFPVAGGEVEKIHCTLSIESPECAPGNNIRFHTSRRERFIGLWGPIGLIASDESLTAHQPRCATGEDR</sequence>
<keyword evidence="1" id="KW-0812">Transmembrane</keyword>
<proteinExistence type="predicted"/>
<organism evidence="2 3">
    <name type="scientific">Somion occarium</name>
    <dbReference type="NCBI Taxonomy" id="3059160"/>
    <lineage>
        <taxon>Eukaryota</taxon>
        <taxon>Fungi</taxon>
        <taxon>Dikarya</taxon>
        <taxon>Basidiomycota</taxon>
        <taxon>Agaricomycotina</taxon>
        <taxon>Agaricomycetes</taxon>
        <taxon>Polyporales</taxon>
        <taxon>Cerrenaceae</taxon>
        <taxon>Somion</taxon>
    </lineage>
</organism>
<name>A0ABP1CMY5_9APHY</name>
<dbReference type="Proteomes" id="UP001497453">
    <property type="component" value="Chromosome 1"/>
</dbReference>
<evidence type="ECO:0000313" key="3">
    <source>
        <dbReference type="Proteomes" id="UP001497453"/>
    </source>
</evidence>
<dbReference type="EMBL" id="OZ037944">
    <property type="protein sequence ID" value="CAL1696022.1"/>
    <property type="molecule type" value="Genomic_DNA"/>
</dbReference>
<protein>
    <submittedName>
        <fullName evidence="2">Uncharacterized protein</fullName>
    </submittedName>
</protein>
<evidence type="ECO:0000256" key="1">
    <source>
        <dbReference type="SAM" id="Phobius"/>
    </source>
</evidence>
<keyword evidence="1" id="KW-0472">Membrane</keyword>
<keyword evidence="1" id="KW-1133">Transmembrane helix</keyword>
<feature type="transmembrane region" description="Helical" evidence="1">
    <location>
        <begin position="43"/>
        <end position="64"/>
    </location>
</feature>
<accession>A0ABP1CMY5</accession>
<evidence type="ECO:0000313" key="2">
    <source>
        <dbReference type="EMBL" id="CAL1696022.1"/>
    </source>
</evidence>
<reference evidence="3" key="1">
    <citation type="submission" date="2024-04" db="EMBL/GenBank/DDBJ databases">
        <authorList>
            <person name="Shaw F."/>
            <person name="Minotto A."/>
        </authorList>
    </citation>
    <scope>NUCLEOTIDE SEQUENCE [LARGE SCALE GENOMIC DNA]</scope>
</reference>
<keyword evidence="3" id="KW-1185">Reference proteome</keyword>